<evidence type="ECO:0000256" key="2">
    <source>
        <dbReference type="ARBA" id="ARBA00022505"/>
    </source>
</evidence>
<accession>A0ABS7RCB1</accession>
<dbReference type="CDD" id="cd02110">
    <property type="entry name" value="SO_family_Moco_dimer"/>
    <property type="match status" value="1"/>
</dbReference>
<evidence type="ECO:0000256" key="1">
    <source>
        <dbReference type="ARBA" id="ARBA00001924"/>
    </source>
</evidence>
<feature type="region of interest" description="Disordered" evidence="5">
    <location>
        <begin position="1"/>
        <end position="27"/>
    </location>
</feature>
<dbReference type="Proteomes" id="UP000777661">
    <property type="component" value="Unassembled WGS sequence"/>
</dbReference>
<feature type="domain" description="Moybdenum cofactor oxidoreductase dimerisation" evidence="7">
    <location>
        <begin position="315"/>
        <end position="429"/>
    </location>
</feature>
<evidence type="ECO:0000256" key="3">
    <source>
        <dbReference type="ARBA" id="ARBA00022723"/>
    </source>
</evidence>
<gene>
    <name evidence="8" type="ORF">KVG22_18270</name>
</gene>
<proteinExistence type="predicted"/>
<dbReference type="EMBL" id="JAHSQO010000006">
    <property type="protein sequence ID" value="MBY8918556.1"/>
    <property type="molecule type" value="Genomic_DNA"/>
</dbReference>
<evidence type="ECO:0000256" key="4">
    <source>
        <dbReference type="ARBA" id="ARBA00023002"/>
    </source>
</evidence>
<evidence type="ECO:0000256" key="5">
    <source>
        <dbReference type="SAM" id="MobiDB-lite"/>
    </source>
</evidence>
<dbReference type="InterPro" id="IPR036374">
    <property type="entry name" value="OxRdtase_Mopterin-bd_sf"/>
</dbReference>
<dbReference type="InterPro" id="IPR006311">
    <property type="entry name" value="TAT_signal"/>
</dbReference>
<sequence>MTRIAETTRPRDGAAPVDEGHPAKPSEGIVNSGRRGFLKNTGLATMAAMVGASIPFHRNMPVGLVPAAFAQDGDVLAGKDGLTLLNDRPVNAETPAELLDDAVTPTSRHFIRNNGIPPENVDPESWTLTIDGFVDNKLELSIADLREQFEVVTLQLTLECGGNGRSAFDPPASGNQWTYGAVACSEWTGVRLKDVLEKAGVQSNVVYTAHYGADGHLSGNPDKLPISRGLPIDKAMTDNILIAFEMNGEALHPMNGAPLRLVVPGWPASTAQKWLTRIELRDQVHDGPKMTGTSYRVPAYPVAPGQDVPEEDFVIIERMPVKSLVTFPANGSDIGLETDVRGHAWSGDRSISRLDISIDFGTTWQEVELDDPVNDGAWQNWRGKVTFPQAGYYEVWARATDSDGDMQPFAIAWNPKGYLNNTMHRVGVRAS</sequence>
<dbReference type="Pfam" id="PF00174">
    <property type="entry name" value="Oxidored_molyb"/>
    <property type="match status" value="1"/>
</dbReference>
<organism evidence="8 9">
    <name type="scientific">Nitratireductor rhodophyticola</name>
    <dbReference type="NCBI Taxonomy" id="2854036"/>
    <lineage>
        <taxon>Bacteria</taxon>
        <taxon>Pseudomonadati</taxon>
        <taxon>Pseudomonadota</taxon>
        <taxon>Alphaproteobacteria</taxon>
        <taxon>Hyphomicrobiales</taxon>
        <taxon>Phyllobacteriaceae</taxon>
        <taxon>Nitratireductor</taxon>
    </lineage>
</organism>
<protein>
    <submittedName>
        <fullName evidence="8">Sulfite oxidase</fullName>
    </submittedName>
</protein>
<keyword evidence="3" id="KW-0479">Metal-binding</keyword>
<dbReference type="Pfam" id="PF03404">
    <property type="entry name" value="Mo-co_dimer"/>
    <property type="match status" value="1"/>
</dbReference>
<dbReference type="InterPro" id="IPR014756">
    <property type="entry name" value="Ig_E-set"/>
</dbReference>
<feature type="compositionally biased region" description="Basic and acidic residues" evidence="5">
    <location>
        <begin position="1"/>
        <end position="24"/>
    </location>
</feature>
<keyword evidence="8" id="KW-0614">Plasmid</keyword>
<dbReference type="SUPFAM" id="SSF56524">
    <property type="entry name" value="Oxidoreductase molybdopterin-binding domain"/>
    <property type="match status" value="1"/>
</dbReference>
<evidence type="ECO:0000259" key="6">
    <source>
        <dbReference type="Pfam" id="PF00174"/>
    </source>
</evidence>
<keyword evidence="4" id="KW-0560">Oxidoreductase</keyword>
<dbReference type="PRINTS" id="PR00407">
    <property type="entry name" value="EUMOPTERIN"/>
</dbReference>
<dbReference type="Gene3D" id="3.90.420.10">
    <property type="entry name" value="Oxidoreductase, molybdopterin-binding domain"/>
    <property type="match status" value="1"/>
</dbReference>
<dbReference type="InterPro" id="IPR008335">
    <property type="entry name" value="Mopterin_OxRdtase_euk"/>
</dbReference>
<geneLocation type="plasmid" evidence="8">
    <name>pR6_1</name>
</geneLocation>
<evidence type="ECO:0000313" key="8">
    <source>
        <dbReference type="EMBL" id="MBY8918556.1"/>
    </source>
</evidence>
<dbReference type="PANTHER" id="PTHR19372:SF7">
    <property type="entry name" value="SULFITE OXIDASE, MITOCHONDRIAL"/>
    <property type="match status" value="1"/>
</dbReference>
<dbReference type="InterPro" id="IPR000572">
    <property type="entry name" value="OxRdtase_Mopterin-bd_dom"/>
</dbReference>
<comment type="cofactor">
    <cofactor evidence="1">
        <name>Mo-molybdopterin</name>
        <dbReference type="ChEBI" id="CHEBI:71302"/>
    </cofactor>
</comment>
<name>A0ABS7RCB1_9HYPH</name>
<dbReference type="InterPro" id="IPR005066">
    <property type="entry name" value="MoCF_OxRdtse_dimer"/>
</dbReference>
<feature type="domain" description="Oxidoreductase molybdopterin-binding" evidence="6">
    <location>
        <begin position="118"/>
        <end position="287"/>
    </location>
</feature>
<evidence type="ECO:0000313" key="9">
    <source>
        <dbReference type="Proteomes" id="UP000777661"/>
    </source>
</evidence>
<dbReference type="PANTHER" id="PTHR19372">
    <property type="entry name" value="SULFITE REDUCTASE"/>
    <property type="match status" value="1"/>
</dbReference>
<keyword evidence="9" id="KW-1185">Reference proteome</keyword>
<keyword evidence="2" id="KW-0500">Molybdenum</keyword>
<comment type="caution">
    <text evidence="8">The sequence shown here is derived from an EMBL/GenBank/DDBJ whole genome shotgun (WGS) entry which is preliminary data.</text>
</comment>
<evidence type="ECO:0000259" key="7">
    <source>
        <dbReference type="Pfam" id="PF03404"/>
    </source>
</evidence>
<dbReference type="SUPFAM" id="SSF81296">
    <property type="entry name" value="E set domains"/>
    <property type="match status" value="1"/>
</dbReference>
<dbReference type="RefSeq" id="WP_223006439.1">
    <property type="nucleotide sequence ID" value="NZ_JAHSQO010000006.1"/>
</dbReference>
<dbReference type="Gene3D" id="2.60.40.650">
    <property type="match status" value="1"/>
</dbReference>
<reference evidence="8 9" key="1">
    <citation type="submission" date="2021-06" db="EMBL/GenBank/DDBJ databases">
        <title>Nitratireductor porphyridii sp. nov., isolated from a small marine red alga, Porphyridium purpureum in South Korea.</title>
        <authorList>
            <person name="Kim K.H."/>
            <person name="Kristyanto S."/>
            <person name="Jeon C.O."/>
        </authorList>
    </citation>
    <scope>NUCLEOTIDE SEQUENCE [LARGE SCALE GENOMIC DNA]</scope>
    <source>
        <strain evidence="8 9">R6</strain>
        <plasmid evidence="8">pR6_1</plasmid>
    </source>
</reference>
<dbReference type="PROSITE" id="PS51318">
    <property type="entry name" value="TAT"/>
    <property type="match status" value="1"/>
</dbReference>